<accession>A0A8J4YM92</accession>
<proteinExistence type="predicted"/>
<dbReference type="OrthoDB" id="419183at2759"/>
<dbReference type="AlphaFoldDB" id="A0A8J4YM92"/>
<evidence type="ECO:0000313" key="2">
    <source>
        <dbReference type="Proteomes" id="UP000770661"/>
    </source>
</evidence>
<comment type="caution">
    <text evidence="1">The sequence shown here is derived from an EMBL/GenBank/DDBJ whole genome shotgun (WGS) entry which is preliminary data.</text>
</comment>
<keyword evidence="2" id="KW-1185">Reference proteome</keyword>
<reference evidence="1" key="1">
    <citation type="submission" date="2020-07" db="EMBL/GenBank/DDBJ databases">
        <title>The High-quality genome of the commercially important snow crab, Chionoecetes opilio.</title>
        <authorList>
            <person name="Jeong J.-H."/>
            <person name="Ryu S."/>
        </authorList>
    </citation>
    <scope>NUCLEOTIDE SEQUENCE</scope>
    <source>
        <strain evidence="1">MADBK_172401_WGS</strain>
        <tissue evidence="1">Digestive gland</tissue>
    </source>
</reference>
<evidence type="ECO:0000313" key="1">
    <source>
        <dbReference type="EMBL" id="KAG0726341.1"/>
    </source>
</evidence>
<dbReference type="Proteomes" id="UP000770661">
    <property type="component" value="Unassembled WGS sequence"/>
</dbReference>
<sequence length="116" mass="13081">MSRPPVTVPHRSHKGTVWTDVEEVHCKGWLPSNEKRVMVVCSSCSKRCHSSCEGGSPHTAGCQMFHCNSFRYAGTYLLQRSPRQPSCKKWTFSIEYTIVSGAPDRRDTPLMSFMNG</sequence>
<gene>
    <name evidence="1" type="ORF">GWK47_036813</name>
</gene>
<name>A0A8J4YM92_CHIOP</name>
<protein>
    <submittedName>
        <fullName evidence="1">Uncharacterized protein</fullName>
    </submittedName>
</protein>
<dbReference type="EMBL" id="JACEEZ010004591">
    <property type="protein sequence ID" value="KAG0726341.1"/>
    <property type="molecule type" value="Genomic_DNA"/>
</dbReference>
<organism evidence="1 2">
    <name type="scientific">Chionoecetes opilio</name>
    <name type="common">Atlantic snow crab</name>
    <name type="synonym">Cancer opilio</name>
    <dbReference type="NCBI Taxonomy" id="41210"/>
    <lineage>
        <taxon>Eukaryota</taxon>
        <taxon>Metazoa</taxon>
        <taxon>Ecdysozoa</taxon>
        <taxon>Arthropoda</taxon>
        <taxon>Crustacea</taxon>
        <taxon>Multicrustacea</taxon>
        <taxon>Malacostraca</taxon>
        <taxon>Eumalacostraca</taxon>
        <taxon>Eucarida</taxon>
        <taxon>Decapoda</taxon>
        <taxon>Pleocyemata</taxon>
        <taxon>Brachyura</taxon>
        <taxon>Eubrachyura</taxon>
        <taxon>Majoidea</taxon>
        <taxon>Majidae</taxon>
        <taxon>Chionoecetes</taxon>
    </lineage>
</organism>